<dbReference type="Gene3D" id="1.10.510.10">
    <property type="entry name" value="Transferase(Phosphotransferase) domain 1"/>
    <property type="match status" value="1"/>
</dbReference>
<dbReference type="VEuPathDB" id="FungiDB:H310_05118"/>
<dbReference type="EMBL" id="KI913959">
    <property type="protein sequence ID" value="ETW03749.1"/>
    <property type="molecule type" value="Genomic_DNA"/>
</dbReference>
<dbReference type="OrthoDB" id="6718656at2759"/>
<evidence type="ECO:0000313" key="2">
    <source>
        <dbReference type="EMBL" id="ETW03749.1"/>
    </source>
</evidence>
<dbReference type="PROSITE" id="PS50011">
    <property type="entry name" value="PROTEIN_KINASE_DOM"/>
    <property type="match status" value="1"/>
</dbReference>
<dbReference type="RefSeq" id="XP_008867978.1">
    <property type="nucleotide sequence ID" value="XM_008869756.1"/>
</dbReference>
<protein>
    <submittedName>
        <fullName evidence="2">TKL protein kinase</fullName>
    </submittedName>
</protein>
<dbReference type="PANTHER" id="PTHR44329">
    <property type="entry name" value="SERINE/THREONINE-PROTEIN KINASE TNNI3K-RELATED"/>
    <property type="match status" value="1"/>
</dbReference>
<dbReference type="GO" id="GO:0005524">
    <property type="term" value="F:ATP binding"/>
    <property type="evidence" value="ECO:0007669"/>
    <property type="project" value="InterPro"/>
</dbReference>
<sequence>MKSFLDGFLKSAYFDAKAQSSGSHQHKPRHEQLNPRTLATHPQLSPHWLSQLENIHVTPHKGAKRPSGSKVAMLDDRKVFLKCIDFTQTYSSAKHAFLEDAVWIQALEHPHIVRVLGFTVVAYSTTFCVVLEFMEQGTLASRLRSPTLFSGAVMSTSQYGGRRPPSNVAQDEKLIAYQKCLELAIGLHYLHSQQIPYKVISASNILVHDNQYKWNIQQLMRCRPKHCSRRGVVGAEGERYGTGDVVYAAPELLSSTEPVDSFAADIYALAIVFGEIVTQTPPFANVYEALGPVAGDAHVATVKANPASSLEDLAPFLDWLPAEDVSTTTSTTTKGLSFEALVRKCLDANPASRPTIDLVVLALVPLAENPRFHVEP</sequence>
<feature type="domain" description="Protein kinase" evidence="1">
    <location>
        <begin position="55"/>
        <end position="372"/>
    </location>
</feature>
<organism evidence="2">
    <name type="scientific">Aphanomyces invadans</name>
    <dbReference type="NCBI Taxonomy" id="157072"/>
    <lineage>
        <taxon>Eukaryota</taxon>
        <taxon>Sar</taxon>
        <taxon>Stramenopiles</taxon>
        <taxon>Oomycota</taxon>
        <taxon>Saprolegniomycetes</taxon>
        <taxon>Saprolegniales</taxon>
        <taxon>Verrucalvaceae</taxon>
        <taxon>Aphanomyces</taxon>
    </lineage>
</organism>
<proteinExistence type="predicted"/>
<evidence type="ECO:0000259" key="1">
    <source>
        <dbReference type="PROSITE" id="PS50011"/>
    </source>
</evidence>
<dbReference type="Pfam" id="PF00069">
    <property type="entry name" value="Pkinase"/>
    <property type="match status" value="1"/>
</dbReference>
<dbReference type="PANTHER" id="PTHR44329:SF214">
    <property type="entry name" value="PROTEIN KINASE DOMAIN-CONTAINING PROTEIN"/>
    <property type="match status" value="1"/>
</dbReference>
<keyword evidence="2" id="KW-0418">Kinase</keyword>
<dbReference type="GeneID" id="20082168"/>
<keyword evidence="2" id="KW-0808">Transferase</keyword>
<name>A0A024UBU8_9STRA</name>
<dbReference type="InterPro" id="IPR000719">
    <property type="entry name" value="Prot_kinase_dom"/>
</dbReference>
<dbReference type="eggNOG" id="KOG0192">
    <property type="taxonomic scope" value="Eukaryota"/>
</dbReference>
<dbReference type="SUPFAM" id="SSF56112">
    <property type="entry name" value="Protein kinase-like (PK-like)"/>
    <property type="match status" value="1"/>
</dbReference>
<dbReference type="GO" id="GO:0004674">
    <property type="term" value="F:protein serine/threonine kinase activity"/>
    <property type="evidence" value="ECO:0007669"/>
    <property type="project" value="TreeGrafter"/>
</dbReference>
<reference evidence="2" key="1">
    <citation type="submission" date="2013-12" db="EMBL/GenBank/DDBJ databases">
        <title>The Genome Sequence of Aphanomyces invadans NJM9701.</title>
        <authorList>
            <consortium name="The Broad Institute Genomics Platform"/>
            <person name="Russ C."/>
            <person name="Tyler B."/>
            <person name="van West P."/>
            <person name="Dieguez-Uribeondo J."/>
            <person name="Young S.K."/>
            <person name="Zeng Q."/>
            <person name="Gargeya S."/>
            <person name="Fitzgerald M."/>
            <person name="Abouelleil A."/>
            <person name="Alvarado L."/>
            <person name="Chapman S.B."/>
            <person name="Gainer-Dewar J."/>
            <person name="Goldberg J."/>
            <person name="Griggs A."/>
            <person name="Gujja S."/>
            <person name="Hansen M."/>
            <person name="Howarth C."/>
            <person name="Imamovic A."/>
            <person name="Ireland A."/>
            <person name="Larimer J."/>
            <person name="McCowan C."/>
            <person name="Murphy C."/>
            <person name="Pearson M."/>
            <person name="Poon T.W."/>
            <person name="Priest M."/>
            <person name="Roberts A."/>
            <person name="Saif S."/>
            <person name="Shea T."/>
            <person name="Sykes S."/>
            <person name="Wortman J."/>
            <person name="Nusbaum C."/>
            <person name="Birren B."/>
        </authorList>
    </citation>
    <scope>NUCLEOTIDE SEQUENCE [LARGE SCALE GENOMIC DNA]</scope>
    <source>
        <strain evidence="2">NJM9701</strain>
    </source>
</reference>
<gene>
    <name evidence="2" type="ORF">H310_05118</name>
</gene>
<dbReference type="InterPro" id="IPR051681">
    <property type="entry name" value="Ser/Thr_Kinases-Pseudokinases"/>
</dbReference>
<dbReference type="AlphaFoldDB" id="A0A024UBU8"/>
<accession>A0A024UBU8</accession>
<dbReference type="STRING" id="157072.A0A024UBU8"/>
<dbReference type="InterPro" id="IPR011009">
    <property type="entry name" value="Kinase-like_dom_sf"/>
</dbReference>